<proteinExistence type="predicted"/>
<dbReference type="RefSeq" id="WP_013128457.1">
    <property type="nucleotide sequence ID" value="NC_014158.1"/>
</dbReference>
<name>D5UMI7_TSUPD</name>
<reference evidence="2" key="1">
    <citation type="submission" date="2010-03" db="EMBL/GenBank/DDBJ databases">
        <title>The complete chromosome of Tsukamurella paurometabola DSM 20162.</title>
        <authorList>
            <consortium name="US DOE Joint Genome Institute (JGI-PGF)"/>
            <person name="Lucas S."/>
            <person name="Copeland A."/>
            <person name="Lapidus A."/>
            <person name="Glavina del Rio T."/>
            <person name="Dalin E."/>
            <person name="Tice H."/>
            <person name="Bruce D."/>
            <person name="Goodwin L."/>
            <person name="Pitluck S."/>
            <person name="Kyrpides N."/>
            <person name="Mavromatis K."/>
            <person name="Ivanova N."/>
            <person name="Mikhailova N."/>
            <person name="Munk A.C."/>
            <person name="Brettin T."/>
            <person name="Detter J.C."/>
            <person name="Tapia R."/>
            <person name="Han C."/>
            <person name="Larimer F."/>
            <person name="Land M."/>
            <person name="Hauser L."/>
            <person name="Markowitz V."/>
            <person name="Cheng J.-F."/>
            <person name="Hugenholtz P."/>
            <person name="Woyke T."/>
            <person name="Wu D."/>
            <person name="Jando M."/>
            <person name="Brambilla E."/>
            <person name="Klenk H.-P."/>
            <person name="Eisen J.A."/>
        </authorList>
    </citation>
    <scope>NUCLEOTIDE SEQUENCE [LARGE SCALE GENOMIC DNA]</scope>
    <source>
        <strain evidence="2">ATCC 8368 / DSM 20162 / CCUG 35730 / CIP 100753 / JCM 10117 / KCTC 9821 / NBRC 16120 / NCIMB 702349 / NCTC 13040</strain>
    </source>
</reference>
<organism evidence="1 2">
    <name type="scientific">Tsukamurella paurometabola (strain ATCC 8368 / DSM 20162 / CCUG 35730 / CIP 100753 / JCM 10117 / KCTC 9821 / NBRC 16120 / NCIMB 702349 / NCTC 13040)</name>
    <name type="common">Corynebacterium paurometabolum</name>
    <dbReference type="NCBI Taxonomy" id="521096"/>
    <lineage>
        <taxon>Bacteria</taxon>
        <taxon>Bacillati</taxon>
        <taxon>Actinomycetota</taxon>
        <taxon>Actinomycetes</taxon>
        <taxon>Mycobacteriales</taxon>
        <taxon>Tsukamurellaceae</taxon>
        <taxon>Tsukamurella</taxon>
    </lineage>
</organism>
<keyword evidence="2" id="KW-1185">Reference proteome</keyword>
<dbReference type="Proteomes" id="UP000001213">
    <property type="component" value="Chromosome"/>
</dbReference>
<dbReference type="STRING" id="521096.Tpau_3888"/>
<protein>
    <submittedName>
        <fullName evidence="1">Uncharacterized protein</fullName>
    </submittedName>
</protein>
<dbReference type="AlphaFoldDB" id="D5UMI7"/>
<gene>
    <name evidence="1" type="ordered locus">Tpau_3888</name>
</gene>
<accession>D5UMI7</accession>
<reference evidence="1 2" key="2">
    <citation type="journal article" date="2011" name="Stand. Genomic Sci.">
        <title>Complete genome sequence of Tsukamurella paurometabola type strain (no. 33).</title>
        <authorList>
            <person name="Munk A.C."/>
            <person name="Lapidus A."/>
            <person name="Lucas S."/>
            <person name="Nolan M."/>
            <person name="Tice H."/>
            <person name="Cheng J.F."/>
            <person name="Del Rio T.G."/>
            <person name="Goodwin L."/>
            <person name="Pitluck S."/>
            <person name="Liolios K."/>
            <person name="Huntemann M."/>
            <person name="Ivanova N."/>
            <person name="Mavromatis K."/>
            <person name="Mikhailova N."/>
            <person name="Pati A."/>
            <person name="Chen A."/>
            <person name="Palaniappan K."/>
            <person name="Tapia R."/>
            <person name="Han C."/>
            <person name="Land M."/>
            <person name="Hauser L."/>
            <person name="Chang Y.J."/>
            <person name="Jeffries C.D."/>
            <person name="Brettin T."/>
            <person name="Yasawong M."/>
            <person name="Brambilla E.M."/>
            <person name="Rohde M."/>
            <person name="Sikorski J."/>
            <person name="Goker M."/>
            <person name="Detter J.C."/>
            <person name="Woyke T."/>
            <person name="Bristow J."/>
            <person name="Eisen J.A."/>
            <person name="Markowitz V."/>
            <person name="Hugenholtz P."/>
            <person name="Kyrpides N.C."/>
            <person name="Klenk H.P."/>
        </authorList>
    </citation>
    <scope>NUCLEOTIDE SEQUENCE [LARGE SCALE GENOMIC DNA]</scope>
    <source>
        <strain evidence="2">ATCC 8368 / DSM 20162 / CCUG 35730 / CIP 100753 / JCM 10117 / KCTC 9821 / NBRC 16120 / NCIMB 702349 / NCTC 13040</strain>
    </source>
</reference>
<sequence>MSLDPIALKAESEKLGIDNLAELATAAGVSLADAARSIRPGGVPNLWLLRWLVSNNVDIRSMWRLDE</sequence>
<dbReference type="EMBL" id="CP001966">
    <property type="protein sequence ID" value="ADG80461.1"/>
    <property type="molecule type" value="Genomic_DNA"/>
</dbReference>
<evidence type="ECO:0000313" key="2">
    <source>
        <dbReference type="Proteomes" id="UP000001213"/>
    </source>
</evidence>
<evidence type="ECO:0000313" key="1">
    <source>
        <dbReference type="EMBL" id="ADG80461.1"/>
    </source>
</evidence>
<dbReference type="HOGENOM" id="CLU_2811222_0_0_11"/>
<dbReference type="KEGG" id="tpr:Tpau_3888"/>